<dbReference type="GO" id="GO:0009341">
    <property type="term" value="C:beta-galactosidase complex"/>
    <property type="evidence" value="ECO:0007669"/>
    <property type="project" value="InterPro"/>
</dbReference>
<accession>A0A7H4PBG4</accession>
<dbReference type="InterPro" id="IPR013529">
    <property type="entry name" value="Glyco_hydro_42_N"/>
</dbReference>
<proteinExistence type="predicted"/>
<dbReference type="InterPro" id="IPR017853">
    <property type="entry name" value="GH"/>
</dbReference>
<evidence type="ECO:0000256" key="4">
    <source>
        <dbReference type="ARBA" id="ARBA00023295"/>
    </source>
</evidence>
<protein>
    <submittedName>
        <fullName evidence="6">Beta-galactosidase</fullName>
        <ecNumber evidence="6">3.2.1.23</ecNumber>
    </submittedName>
</protein>
<evidence type="ECO:0000313" key="7">
    <source>
        <dbReference type="Proteomes" id="UP000254571"/>
    </source>
</evidence>
<reference evidence="6 7" key="1">
    <citation type="submission" date="2018-06" db="EMBL/GenBank/DDBJ databases">
        <authorList>
            <consortium name="Pathogen Informatics"/>
            <person name="Doyle S."/>
        </authorList>
    </citation>
    <scope>NUCLEOTIDE SEQUENCE [LARGE SCALE GENOMIC DNA]</scope>
    <source>
        <strain evidence="6 7">NCTC9149</strain>
    </source>
</reference>
<comment type="caution">
    <text evidence="6">The sequence shown here is derived from an EMBL/GenBank/DDBJ whole genome shotgun (WGS) entry which is preliminary data.</text>
</comment>
<keyword evidence="4 6" id="KW-0326">Glycosidase</keyword>
<keyword evidence="1" id="KW-0479">Metal-binding</keyword>
<keyword evidence="3" id="KW-0862">Zinc</keyword>
<evidence type="ECO:0000313" key="6">
    <source>
        <dbReference type="EMBL" id="STW09779.1"/>
    </source>
</evidence>
<dbReference type="Pfam" id="PF02449">
    <property type="entry name" value="Glyco_hydro_42"/>
    <property type="match status" value="1"/>
</dbReference>
<sequence>MSDLFYGVAYYDEYMPEDRLAKDIALMQETGINVVRIAESTWSTLEPREGEYNFYHIDRVLDAMHEAGIAVIIGTPTYAVPAWLAAKHPDILVTTVDGQQKYGPRQIMDIVNSTFRRYAEKIIRTLMAHVQRHPAIIGWQLDNETKHYDNIGRYMQEGFVRSLREKYPDLDRLNNDFGLDYWEQPY</sequence>
<dbReference type="AlphaFoldDB" id="A0A7H4PBG4"/>
<dbReference type="Gene3D" id="3.20.20.80">
    <property type="entry name" value="Glycosidases"/>
    <property type="match status" value="1"/>
</dbReference>
<organism evidence="6 7">
    <name type="scientific">Klebsiella grimontii</name>
    <dbReference type="NCBI Taxonomy" id="2058152"/>
    <lineage>
        <taxon>Bacteria</taxon>
        <taxon>Pseudomonadati</taxon>
        <taxon>Pseudomonadota</taxon>
        <taxon>Gammaproteobacteria</taxon>
        <taxon>Enterobacterales</taxon>
        <taxon>Enterobacteriaceae</taxon>
        <taxon>Klebsiella/Raoultella group</taxon>
        <taxon>Klebsiella</taxon>
    </lineage>
</organism>
<dbReference type="InterPro" id="IPR003476">
    <property type="entry name" value="Glyco_hydro_42"/>
</dbReference>
<evidence type="ECO:0000256" key="3">
    <source>
        <dbReference type="ARBA" id="ARBA00022833"/>
    </source>
</evidence>
<dbReference type="PANTHER" id="PTHR36447:SF2">
    <property type="entry name" value="BETA-GALACTOSIDASE YESZ"/>
    <property type="match status" value="1"/>
</dbReference>
<evidence type="ECO:0000256" key="2">
    <source>
        <dbReference type="ARBA" id="ARBA00022801"/>
    </source>
</evidence>
<evidence type="ECO:0000256" key="1">
    <source>
        <dbReference type="ARBA" id="ARBA00022723"/>
    </source>
</evidence>
<gene>
    <name evidence="6" type="primary">bgaA_1</name>
    <name evidence="6" type="ORF">NCTC9149_06281</name>
</gene>
<feature type="domain" description="Glycoside hydrolase family 42 N-terminal" evidence="5">
    <location>
        <begin position="10"/>
        <end position="186"/>
    </location>
</feature>
<keyword evidence="2 6" id="KW-0378">Hydrolase</keyword>
<dbReference type="PANTHER" id="PTHR36447">
    <property type="entry name" value="BETA-GALACTOSIDASE GANA"/>
    <property type="match status" value="1"/>
</dbReference>
<dbReference type="GO" id="GO:0004565">
    <property type="term" value="F:beta-galactosidase activity"/>
    <property type="evidence" value="ECO:0007669"/>
    <property type="project" value="UniProtKB-EC"/>
</dbReference>
<evidence type="ECO:0000259" key="5">
    <source>
        <dbReference type="Pfam" id="PF02449"/>
    </source>
</evidence>
<name>A0A7H4PBG4_9ENTR</name>
<dbReference type="GO" id="GO:0046872">
    <property type="term" value="F:metal ion binding"/>
    <property type="evidence" value="ECO:0007669"/>
    <property type="project" value="UniProtKB-KW"/>
</dbReference>
<dbReference type="EMBL" id="UGMX01000002">
    <property type="protein sequence ID" value="STW09779.1"/>
    <property type="molecule type" value="Genomic_DNA"/>
</dbReference>
<dbReference type="SUPFAM" id="SSF51445">
    <property type="entry name" value="(Trans)glycosidases"/>
    <property type="match status" value="1"/>
</dbReference>
<dbReference type="Proteomes" id="UP000254571">
    <property type="component" value="Unassembled WGS sequence"/>
</dbReference>
<dbReference type="EC" id="3.2.1.23" evidence="6"/>
<dbReference type="GO" id="GO:0005975">
    <property type="term" value="P:carbohydrate metabolic process"/>
    <property type="evidence" value="ECO:0007669"/>
    <property type="project" value="InterPro"/>
</dbReference>